<evidence type="ECO:0000313" key="5">
    <source>
        <dbReference type="EMBL" id="KAG1305081.1"/>
    </source>
</evidence>
<dbReference type="InterPro" id="IPR050568">
    <property type="entry name" value="Transcr_DNA_Rep_Reg"/>
</dbReference>
<reference evidence="5" key="1">
    <citation type="journal article" date="2020" name="Microb. Genom.">
        <title>Genetic diversity of clinical and environmental Mucorales isolates obtained from an investigation of mucormycosis cases among solid organ transplant recipients.</title>
        <authorList>
            <person name="Nguyen M.H."/>
            <person name="Kaul D."/>
            <person name="Muto C."/>
            <person name="Cheng S.J."/>
            <person name="Richter R.A."/>
            <person name="Bruno V.M."/>
            <person name="Liu G."/>
            <person name="Beyhan S."/>
            <person name="Sundermann A.J."/>
            <person name="Mounaud S."/>
            <person name="Pasculle A.W."/>
            <person name="Nierman W.C."/>
            <person name="Driscoll E."/>
            <person name="Cumbie R."/>
            <person name="Clancy C.J."/>
            <person name="Dupont C.L."/>
        </authorList>
    </citation>
    <scope>NUCLEOTIDE SEQUENCE</scope>
    <source>
        <strain evidence="5">GL11</strain>
    </source>
</reference>
<dbReference type="AlphaFoldDB" id="A0A9P7BPE0"/>
<proteinExistence type="predicted"/>
<dbReference type="PANTHER" id="PTHR10252:SF54">
    <property type="entry name" value="CHROMATIN ACCESSIBILITY COMPLEX PROTEIN 1"/>
    <property type="match status" value="1"/>
</dbReference>
<accession>A0A9P7BPE0</accession>
<dbReference type="Proteomes" id="UP000716291">
    <property type="component" value="Unassembled WGS sequence"/>
</dbReference>
<evidence type="ECO:0000313" key="6">
    <source>
        <dbReference type="Proteomes" id="UP000716291"/>
    </source>
</evidence>
<dbReference type="InterPro" id="IPR009072">
    <property type="entry name" value="Histone-fold"/>
</dbReference>
<dbReference type="GO" id="GO:0008623">
    <property type="term" value="C:CHRAC"/>
    <property type="evidence" value="ECO:0007669"/>
    <property type="project" value="TreeGrafter"/>
</dbReference>
<dbReference type="PANTHER" id="PTHR10252">
    <property type="entry name" value="HISTONE-LIKE TRANSCRIPTION FACTOR CCAAT-RELATED"/>
    <property type="match status" value="1"/>
</dbReference>
<dbReference type="InterPro" id="IPR003958">
    <property type="entry name" value="CBFA_NFYB_domain"/>
</dbReference>
<evidence type="ECO:0000256" key="1">
    <source>
        <dbReference type="ARBA" id="ARBA00004123"/>
    </source>
</evidence>
<evidence type="ECO:0000256" key="3">
    <source>
        <dbReference type="SAM" id="MobiDB-lite"/>
    </source>
</evidence>
<evidence type="ECO:0000259" key="4">
    <source>
        <dbReference type="Pfam" id="PF00808"/>
    </source>
</evidence>
<keyword evidence="2" id="KW-0539">Nucleus</keyword>
<keyword evidence="6" id="KW-1185">Reference proteome</keyword>
<dbReference type="GO" id="GO:0046982">
    <property type="term" value="F:protein heterodimerization activity"/>
    <property type="evidence" value="ECO:0007669"/>
    <property type="project" value="InterPro"/>
</dbReference>
<dbReference type="Gene3D" id="1.10.20.10">
    <property type="entry name" value="Histone, subunit A"/>
    <property type="match status" value="1"/>
</dbReference>
<name>A0A9P7BPE0_RHIOR</name>
<comment type="subcellular location">
    <subcellularLocation>
        <location evidence="1">Nucleus</location>
    </subcellularLocation>
</comment>
<dbReference type="CDD" id="cd23645">
    <property type="entry name" value="HFD_Dpb3-like"/>
    <property type="match status" value="1"/>
</dbReference>
<dbReference type="GO" id="GO:0006261">
    <property type="term" value="P:DNA-templated DNA replication"/>
    <property type="evidence" value="ECO:0007669"/>
    <property type="project" value="TreeGrafter"/>
</dbReference>
<feature type="region of interest" description="Disordered" evidence="3">
    <location>
        <begin position="110"/>
        <end position="159"/>
    </location>
</feature>
<sequence>MSQTPEEVKPERQLGTVSFPLARVKRIIKEDKDISLIGSEATFCITYATELFLEYLVKEAYTKVKQDKRKTVYYRDLAKVVKETASFEFLEDVIPTTMTLKTAVEKRKQALNEDTSVKKQKPNTNNETPVEEVVEEQETVESNNEEAMEEDVEELQKAE</sequence>
<dbReference type="SUPFAM" id="SSF47113">
    <property type="entry name" value="Histone-fold"/>
    <property type="match status" value="1"/>
</dbReference>
<feature type="domain" description="Transcription factor CBF/NF-Y/archaeal histone" evidence="4">
    <location>
        <begin position="18"/>
        <end position="81"/>
    </location>
</feature>
<protein>
    <recommendedName>
        <fullName evidence="4">Transcription factor CBF/NF-Y/archaeal histone domain-containing protein</fullName>
    </recommendedName>
</protein>
<organism evidence="5 6">
    <name type="scientific">Rhizopus oryzae</name>
    <name type="common">Mucormycosis agent</name>
    <name type="synonym">Rhizopus arrhizus var. delemar</name>
    <dbReference type="NCBI Taxonomy" id="64495"/>
    <lineage>
        <taxon>Eukaryota</taxon>
        <taxon>Fungi</taxon>
        <taxon>Fungi incertae sedis</taxon>
        <taxon>Mucoromycota</taxon>
        <taxon>Mucoromycotina</taxon>
        <taxon>Mucoromycetes</taxon>
        <taxon>Mucorales</taxon>
        <taxon>Mucorineae</taxon>
        <taxon>Rhizopodaceae</taxon>
        <taxon>Rhizopus</taxon>
    </lineage>
</organism>
<comment type="caution">
    <text evidence="5">The sequence shown here is derived from an EMBL/GenBank/DDBJ whole genome shotgun (WGS) entry which is preliminary data.</text>
</comment>
<evidence type="ECO:0000256" key="2">
    <source>
        <dbReference type="ARBA" id="ARBA00023242"/>
    </source>
</evidence>
<dbReference type="EMBL" id="JAANQT010001457">
    <property type="protein sequence ID" value="KAG1305081.1"/>
    <property type="molecule type" value="Genomic_DNA"/>
</dbReference>
<dbReference type="Pfam" id="PF00808">
    <property type="entry name" value="CBFD_NFYB_HMF"/>
    <property type="match status" value="1"/>
</dbReference>
<gene>
    <name evidence="5" type="ORF">G6F64_008674</name>
</gene>
<feature type="compositionally biased region" description="Acidic residues" evidence="3">
    <location>
        <begin position="129"/>
        <end position="153"/>
    </location>
</feature>